<dbReference type="InterPro" id="IPR050155">
    <property type="entry name" value="HAD-like_hydrolase_sf"/>
</dbReference>
<dbReference type="GO" id="GO:0005829">
    <property type="term" value="C:cytosol"/>
    <property type="evidence" value="ECO:0007669"/>
    <property type="project" value="TreeGrafter"/>
</dbReference>
<dbReference type="OrthoDB" id="9800058at2"/>
<dbReference type="SUPFAM" id="SSF56784">
    <property type="entry name" value="HAD-like"/>
    <property type="match status" value="1"/>
</dbReference>
<dbReference type="InterPro" id="IPR023214">
    <property type="entry name" value="HAD_sf"/>
</dbReference>
<dbReference type="EC" id="3.1.3.18" evidence="4"/>
<evidence type="ECO:0000313" key="5">
    <source>
        <dbReference type="EMBL" id="ONU84015.1"/>
    </source>
</evidence>
<dbReference type="Gene3D" id="3.40.50.1000">
    <property type="entry name" value="HAD superfamily/HAD-like"/>
    <property type="match status" value="1"/>
</dbReference>
<organism evidence="5 6">
    <name type="scientific">Burkholderia cenocepacia</name>
    <dbReference type="NCBI Taxonomy" id="95486"/>
    <lineage>
        <taxon>Bacteria</taxon>
        <taxon>Pseudomonadati</taxon>
        <taxon>Pseudomonadota</taxon>
        <taxon>Betaproteobacteria</taxon>
        <taxon>Burkholderiales</taxon>
        <taxon>Burkholderiaceae</taxon>
        <taxon>Burkholderia</taxon>
        <taxon>Burkholderia cepacia complex</taxon>
    </lineage>
</organism>
<comment type="catalytic activity">
    <reaction evidence="1">
        <text>2-phosphoglycolate + H2O = glycolate + phosphate</text>
        <dbReference type="Rhea" id="RHEA:14369"/>
        <dbReference type="ChEBI" id="CHEBI:15377"/>
        <dbReference type="ChEBI" id="CHEBI:29805"/>
        <dbReference type="ChEBI" id="CHEBI:43474"/>
        <dbReference type="ChEBI" id="CHEBI:58033"/>
        <dbReference type="EC" id="3.1.3.18"/>
    </reaction>
</comment>
<evidence type="ECO:0000256" key="2">
    <source>
        <dbReference type="ARBA" id="ARBA00004818"/>
    </source>
</evidence>
<reference evidence="5 6" key="1">
    <citation type="submission" date="2016-08" db="EMBL/GenBank/DDBJ databases">
        <authorList>
            <person name="Seilhamer J.J."/>
        </authorList>
    </citation>
    <scope>NUCLEOTIDE SEQUENCE [LARGE SCALE GENOMIC DNA]</scope>
    <source>
        <strain evidence="5 6">VC14762</strain>
    </source>
</reference>
<dbReference type="SFLD" id="SFLDG01129">
    <property type="entry name" value="C1.5:_HAD__Beta-PGM__Phosphata"/>
    <property type="match status" value="1"/>
</dbReference>
<dbReference type="GO" id="GO:0006281">
    <property type="term" value="P:DNA repair"/>
    <property type="evidence" value="ECO:0007669"/>
    <property type="project" value="TreeGrafter"/>
</dbReference>
<protein>
    <recommendedName>
        <fullName evidence="4">phosphoglycolate phosphatase</fullName>
        <ecNumber evidence="4">3.1.3.18</ecNumber>
    </recommendedName>
</protein>
<comment type="similarity">
    <text evidence="3">Belongs to the HAD-like hydrolase superfamily. CbbY/CbbZ/Gph/YieH family.</text>
</comment>
<dbReference type="InterPro" id="IPR023198">
    <property type="entry name" value="PGP-like_dom2"/>
</dbReference>
<name>A0A1V2W2Q3_9BURK</name>
<dbReference type="Proteomes" id="UP000188543">
    <property type="component" value="Unassembled WGS sequence"/>
</dbReference>
<sequence>MPSPIRQEFDLSGPADATRIKAIAFDFDGVILDSVQLKADLFIDCYGGRLDESQKAAILAYQAQHGGMGRVEKFRHFERNVFGRIPDEATIAGLTNQYSTLLMARIASCSELPGARAFLERTSTQLSLHLVSGTAHHDLVAITAQRRLDRYFDTIVGSPTAKADAFAHIVRSGRWLPDQVLAIGDSMTEFHAAAHTGMPFVGIVAANEPNPFPRTIAVFQDLDALSRAWPHLELAPAPAGNG</sequence>
<accession>A0A1V2W2Q3</accession>
<dbReference type="InterPro" id="IPR036412">
    <property type="entry name" value="HAD-like_sf"/>
</dbReference>
<dbReference type="GO" id="GO:0008967">
    <property type="term" value="F:phosphoglycolate phosphatase activity"/>
    <property type="evidence" value="ECO:0007669"/>
    <property type="project" value="UniProtKB-EC"/>
</dbReference>
<evidence type="ECO:0000256" key="3">
    <source>
        <dbReference type="ARBA" id="ARBA00006171"/>
    </source>
</evidence>
<dbReference type="PANTHER" id="PTHR43434:SF1">
    <property type="entry name" value="PHOSPHOGLYCOLATE PHOSPHATASE"/>
    <property type="match status" value="1"/>
</dbReference>
<dbReference type="AlphaFoldDB" id="A0A1V2W2Q3"/>
<evidence type="ECO:0000256" key="4">
    <source>
        <dbReference type="ARBA" id="ARBA00013078"/>
    </source>
</evidence>
<dbReference type="SFLD" id="SFLDS00003">
    <property type="entry name" value="Haloacid_Dehalogenase"/>
    <property type="match status" value="1"/>
</dbReference>
<dbReference type="Gene3D" id="1.10.150.240">
    <property type="entry name" value="Putative phosphatase, domain 2"/>
    <property type="match status" value="1"/>
</dbReference>
<dbReference type="PANTHER" id="PTHR43434">
    <property type="entry name" value="PHOSPHOGLYCOLATE PHOSPHATASE"/>
    <property type="match status" value="1"/>
</dbReference>
<proteinExistence type="inferred from homology"/>
<evidence type="ECO:0000256" key="1">
    <source>
        <dbReference type="ARBA" id="ARBA00000830"/>
    </source>
</evidence>
<comment type="caution">
    <text evidence="5">The sequence shown here is derived from an EMBL/GenBank/DDBJ whole genome shotgun (WGS) entry which is preliminary data.</text>
</comment>
<comment type="pathway">
    <text evidence="2">Organic acid metabolism; glycolate biosynthesis; glycolate from 2-phosphoglycolate: step 1/1.</text>
</comment>
<gene>
    <name evidence="5" type="ORF">A8E72_19440</name>
</gene>
<dbReference type="EMBL" id="MUTJ01000057">
    <property type="protein sequence ID" value="ONU84015.1"/>
    <property type="molecule type" value="Genomic_DNA"/>
</dbReference>
<dbReference type="Pfam" id="PF00702">
    <property type="entry name" value="Hydrolase"/>
    <property type="match status" value="1"/>
</dbReference>
<evidence type="ECO:0000313" key="6">
    <source>
        <dbReference type="Proteomes" id="UP000188543"/>
    </source>
</evidence>